<sequence length="95" mass="10591">MEGNSEKTSGRDKRAPIHKAGVGLEDDIESQNPTQDRHQLEGNQVDYAKEYTGSFSFARTEMLGRSWVQGRSRCGGESYQQAYGGLSGRREMLGF</sequence>
<dbReference type="AlphaFoldDB" id="A0AAF0R8U1"/>
<feature type="region of interest" description="Disordered" evidence="1">
    <location>
        <begin position="1"/>
        <end position="41"/>
    </location>
</feature>
<protein>
    <submittedName>
        <fullName evidence="2">Uncharacterized protein</fullName>
    </submittedName>
</protein>
<keyword evidence="3" id="KW-1185">Reference proteome</keyword>
<dbReference type="Proteomes" id="UP001234989">
    <property type="component" value="Chromosome 6"/>
</dbReference>
<gene>
    <name evidence="2" type="ORF">MTR67_027004</name>
</gene>
<evidence type="ECO:0000313" key="2">
    <source>
        <dbReference type="EMBL" id="WMV33619.1"/>
    </source>
</evidence>
<name>A0AAF0R8U1_SOLVR</name>
<evidence type="ECO:0000256" key="1">
    <source>
        <dbReference type="SAM" id="MobiDB-lite"/>
    </source>
</evidence>
<dbReference type="EMBL" id="CP133617">
    <property type="protein sequence ID" value="WMV33619.1"/>
    <property type="molecule type" value="Genomic_DNA"/>
</dbReference>
<accession>A0AAF0R8U1</accession>
<reference evidence="2" key="1">
    <citation type="submission" date="2023-08" db="EMBL/GenBank/DDBJ databases">
        <title>A de novo genome assembly of Solanum verrucosum Schlechtendal, a Mexican diploid species geographically isolated from the other diploid A-genome species in potato relatives.</title>
        <authorList>
            <person name="Hosaka K."/>
        </authorList>
    </citation>
    <scope>NUCLEOTIDE SEQUENCE</scope>
    <source>
        <tissue evidence="2">Young leaves</tissue>
    </source>
</reference>
<feature type="compositionally biased region" description="Basic and acidic residues" evidence="1">
    <location>
        <begin position="1"/>
        <end position="15"/>
    </location>
</feature>
<organism evidence="2 3">
    <name type="scientific">Solanum verrucosum</name>
    <dbReference type="NCBI Taxonomy" id="315347"/>
    <lineage>
        <taxon>Eukaryota</taxon>
        <taxon>Viridiplantae</taxon>
        <taxon>Streptophyta</taxon>
        <taxon>Embryophyta</taxon>
        <taxon>Tracheophyta</taxon>
        <taxon>Spermatophyta</taxon>
        <taxon>Magnoliopsida</taxon>
        <taxon>eudicotyledons</taxon>
        <taxon>Gunneridae</taxon>
        <taxon>Pentapetalae</taxon>
        <taxon>asterids</taxon>
        <taxon>lamiids</taxon>
        <taxon>Solanales</taxon>
        <taxon>Solanaceae</taxon>
        <taxon>Solanoideae</taxon>
        <taxon>Solaneae</taxon>
        <taxon>Solanum</taxon>
    </lineage>
</organism>
<evidence type="ECO:0000313" key="3">
    <source>
        <dbReference type="Proteomes" id="UP001234989"/>
    </source>
</evidence>
<proteinExistence type="predicted"/>